<proteinExistence type="predicted"/>
<accession>A0A098MDK3</accession>
<name>A0A098MDK3_9BACL</name>
<dbReference type="AlphaFoldDB" id="A0A098MDK3"/>
<dbReference type="RefSeq" id="WP_036651908.1">
    <property type="nucleotide sequence ID" value="NZ_JQCR01000002.1"/>
</dbReference>
<reference evidence="2 3" key="2">
    <citation type="submission" date="2014-10" db="EMBL/GenBank/DDBJ databases">
        <title>Comparative genomics of the Paenibacillus odorifer group.</title>
        <authorList>
            <person name="Tsai Y.-C."/>
            <person name="Martin N."/>
            <person name="Korlach J."/>
            <person name="Wiedmann M."/>
        </authorList>
    </citation>
    <scope>NUCLEOTIDE SEQUENCE [LARGE SCALE GENOMIC DNA]</scope>
    <source>
        <strain evidence="2 3">DSM 18334</strain>
    </source>
</reference>
<evidence type="ECO:0000313" key="2">
    <source>
        <dbReference type="EMBL" id="KGE20061.1"/>
    </source>
</evidence>
<protein>
    <submittedName>
        <fullName evidence="2">Uncharacterized protein</fullName>
    </submittedName>
</protein>
<evidence type="ECO:0000313" key="3">
    <source>
        <dbReference type="Proteomes" id="UP000029734"/>
    </source>
</evidence>
<evidence type="ECO:0000256" key="1">
    <source>
        <dbReference type="SAM" id="MobiDB-lite"/>
    </source>
</evidence>
<feature type="compositionally biased region" description="Polar residues" evidence="1">
    <location>
        <begin position="236"/>
        <end position="248"/>
    </location>
</feature>
<feature type="region of interest" description="Disordered" evidence="1">
    <location>
        <begin position="236"/>
        <end position="257"/>
    </location>
</feature>
<comment type="caution">
    <text evidence="2">The sequence shown here is derived from an EMBL/GenBank/DDBJ whole genome shotgun (WGS) entry which is preliminary data.</text>
</comment>
<dbReference type="Proteomes" id="UP000029734">
    <property type="component" value="Unassembled WGS sequence"/>
</dbReference>
<gene>
    <name evidence="2" type="ORF">PWYN_12465</name>
</gene>
<reference evidence="2 3" key="1">
    <citation type="submission" date="2014-08" db="EMBL/GenBank/DDBJ databases">
        <authorList>
            <person name="den Bakker H.C."/>
        </authorList>
    </citation>
    <scope>NUCLEOTIDE SEQUENCE [LARGE SCALE GENOMIC DNA]</scope>
    <source>
        <strain evidence="2 3">DSM 18334</strain>
    </source>
</reference>
<keyword evidence="3" id="KW-1185">Reference proteome</keyword>
<dbReference type="STRING" id="268407.PWYN_12465"/>
<dbReference type="OrthoDB" id="2593405at2"/>
<sequence length="257" mass="27280">MANVQLPNIDTVETDIKVLVSQLLNAYAKLTKELTWLLNNLDTRNVNELNAEKIVAGSIMTDKLAAGAVTADKISVNELSAITADLGHITAGLIESIEIFGSYIATRRNDFPRAEMNNSGDLLAVYTDASNYMTIEPGLFDEPTIVFRKSGLPSLVLGPVGIFAGLVSSSLSLLVGSENGSLQLMCGSDTFDNVTVPSWSKFRSLESGTSLQSELDAIWAALAGKASISHSHSVTIPNHNHGNPDNLNSGGGTFIVS</sequence>
<dbReference type="EMBL" id="JQCR01000002">
    <property type="protein sequence ID" value="KGE20061.1"/>
    <property type="molecule type" value="Genomic_DNA"/>
</dbReference>
<organism evidence="2 3">
    <name type="scientific">Paenibacillus wynnii</name>
    <dbReference type="NCBI Taxonomy" id="268407"/>
    <lineage>
        <taxon>Bacteria</taxon>
        <taxon>Bacillati</taxon>
        <taxon>Bacillota</taxon>
        <taxon>Bacilli</taxon>
        <taxon>Bacillales</taxon>
        <taxon>Paenibacillaceae</taxon>
        <taxon>Paenibacillus</taxon>
    </lineage>
</organism>